<dbReference type="EMBL" id="PVQB02000564">
    <property type="protein sequence ID" value="KAF4335406.1"/>
    <property type="molecule type" value="Genomic_DNA"/>
</dbReference>
<dbReference type="OrthoDB" id="5091764at2759"/>
<evidence type="ECO:0000256" key="1">
    <source>
        <dbReference type="SAM" id="SignalP"/>
    </source>
</evidence>
<feature type="chain" id="PRO_5040177602" evidence="1">
    <location>
        <begin position="20"/>
        <end position="130"/>
    </location>
</feature>
<sequence length="130" mass="14392">MYFTSILTSAVIAFASAGASQPIERQAPTAYAVLSIVNAADNSKQPARVPLAQLTTFSHDYQVTELRLDGLNINIPDIESPKVEDVVCQRYRDKYGVQFGSAEFTYENPALISTNPVEFGWVLCYHKRSS</sequence>
<organism evidence="2 3">
    <name type="scientific">Fusarium beomiforme</name>
    <dbReference type="NCBI Taxonomy" id="44412"/>
    <lineage>
        <taxon>Eukaryota</taxon>
        <taxon>Fungi</taxon>
        <taxon>Dikarya</taxon>
        <taxon>Ascomycota</taxon>
        <taxon>Pezizomycotina</taxon>
        <taxon>Sordariomycetes</taxon>
        <taxon>Hypocreomycetidae</taxon>
        <taxon>Hypocreales</taxon>
        <taxon>Nectriaceae</taxon>
        <taxon>Fusarium</taxon>
        <taxon>Fusarium burgessii species complex</taxon>
    </lineage>
</organism>
<gene>
    <name evidence="2" type="ORF">FBEOM_10742</name>
</gene>
<evidence type="ECO:0000313" key="3">
    <source>
        <dbReference type="Proteomes" id="UP000730481"/>
    </source>
</evidence>
<comment type="caution">
    <text evidence="2">The sequence shown here is derived from an EMBL/GenBank/DDBJ whole genome shotgun (WGS) entry which is preliminary data.</text>
</comment>
<protein>
    <submittedName>
        <fullName evidence="2">Uncharacterized protein</fullName>
    </submittedName>
</protein>
<reference evidence="2" key="2">
    <citation type="submission" date="2020-02" db="EMBL/GenBank/DDBJ databases">
        <title>Identification and distribution of gene clusters putatively required for synthesis of sphingolipid metabolism inhibitors in phylogenetically diverse species of the filamentous fungus Fusarium.</title>
        <authorList>
            <person name="Kim H.-S."/>
            <person name="Busman M."/>
            <person name="Brown D.W."/>
            <person name="Divon H."/>
            <person name="Uhlig S."/>
            <person name="Proctor R.H."/>
        </authorList>
    </citation>
    <scope>NUCLEOTIDE SEQUENCE</scope>
    <source>
        <strain evidence="2">NRRL 25174</strain>
    </source>
</reference>
<feature type="signal peptide" evidence="1">
    <location>
        <begin position="1"/>
        <end position="19"/>
    </location>
</feature>
<name>A0A9P5AAY2_9HYPO</name>
<keyword evidence="1" id="KW-0732">Signal</keyword>
<keyword evidence="3" id="KW-1185">Reference proteome</keyword>
<evidence type="ECO:0000313" key="2">
    <source>
        <dbReference type="EMBL" id="KAF4335406.1"/>
    </source>
</evidence>
<proteinExistence type="predicted"/>
<dbReference type="AlphaFoldDB" id="A0A9P5AAY2"/>
<accession>A0A9P5AAY2</accession>
<dbReference type="Proteomes" id="UP000730481">
    <property type="component" value="Unassembled WGS sequence"/>
</dbReference>
<reference evidence="2" key="1">
    <citation type="journal article" date="2017" name="Mycologia">
        <title>Fusarium algeriense, sp. nov., a novel toxigenic crown rot pathogen of durum wheat from Algeria is nested in the Fusarium burgessii species complex.</title>
        <authorList>
            <person name="Laraba I."/>
            <person name="Keddad A."/>
            <person name="Boureghda H."/>
            <person name="Abdallah N."/>
            <person name="Vaughan M.M."/>
            <person name="Proctor R.H."/>
            <person name="Busman M."/>
            <person name="O'Donnell K."/>
        </authorList>
    </citation>
    <scope>NUCLEOTIDE SEQUENCE</scope>
    <source>
        <strain evidence="2">NRRL 25174</strain>
    </source>
</reference>